<keyword evidence="2" id="KW-1185">Reference proteome</keyword>
<evidence type="ECO:0000313" key="2">
    <source>
        <dbReference type="Proteomes" id="UP001152795"/>
    </source>
</evidence>
<sequence>MAYRTYSFKASFSISEGDVNIKLHRATTLAEQKLKLRYYKYIDYILQLSTKVVGLMQFSQATTPQPIKRVFADCGVLLEIQPIGRKPIVEHIRVWALSRHHGLQKNPAEWGAFSFGGPALESNMRMILQSRIETYISVLEEYLASKDPDAVLRNHQALYGVSELPKLAGFVDALRRLPVDGI</sequence>
<organism evidence="1 2">
    <name type="scientific">Paramuricea clavata</name>
    <name type="common">Red gorgonian</name>
    <name type="synonym">Violescent sea-whip</name>
    <dbReference type="NCBI Taxonomy" id="317549"/>
    <lineage>
        <taxon>Eukaryota</taxon>
        <taxon>Metazoa</taxon>
        <taxon>Cnidaria</taxon>
        <taxon>Anthozoa</taxon>
        <taxon>Octocorallia</taxon>
        <taxon>Malacalcyonacea</taxon>
        <taxon>Plexauridae</taxon>
        <taxon>Paramuricea</taxon>
    </lineage>
</organism>
<gene>
    <name evidence="1" type="ORF">PACLA_8A073795</name>
</gene>
<dbReference type="EMBL" id="CACRXK020000490">
    <property type="protein sequence ID" value="CAB3982343.1"/>
    <property type="molecule type" value="Genomic_DNA"/>
</dbReference>
<dbReference type="AlphaFoldDB" id="A0A7D9HJQ7"/>
<dbReference type="Proteomes" id="UP001152795">
    <property type="component" value="Unassembled WGS sequence"/>
</dbReference>
<reference evidence="1" key="1">
    <citation type="submission" date="2020-04" db="EMBL/GenBank/DDBJ databases">
        <authorList>
            <person name="Alioto T."/>
            <person name="Alioto T."/>
            <person name="Gomez Garrido J."/>
        </authorList>
    </citation>
    <scope>NUCLEOTIDE SEQUENCE</scope>
    <source>
        <strain evidence="1">A484AB</strain>
    </source>
</reference>
<proteinExistence type="predicted"/>
<evidence type="ECO:0000313" key="1">
    <source>
        <dbReference type="EMBL" id="CAB3982343.1"/>
    </source>
</evidence>
<accession>A0A7D9HJQ7</accession>
<protein>
    <submittedName>
        <fullName evidence="1">Uncharacterized protein</fullName>
    </submittedName>
</protein>
<comment type="caution">
    <text evidence="1">The sequence shown here is derived from an EMBL/GenBank/DDBJ whole genome shotgun (WGS) entry which is preliminary data.</text>
</comment>
<name>A0A7D9HJQ7_PARCT</name>